<proteinExistence type="predicted"/>
<reference evidence="3" key="2">
    <citation type="submission" date="2020-08" db="EMBL/GenBank/DDBJ databases">
        <authorList>
            <person name="Chen M."/>
            <person name="Teng W."/>
            <person name="Zhao L."/>
            <person name="Hu C."/>
            <person name="Zhou Y."/>
            <person name="Han B."/>
            <person name="Song L."/>
            <person name="Shu W."/>
        </authorList>
    </citation>
    <scope>NUCLEOTIDE SEQUENCE</scope>
    <source>
        <strain evidence="3">FACHB-1277</strain>
    </source>
</reference>
<comment type="caution">
    <text evidence="3">The sequence shown here is derived from an EMBL/GenBank/DDBJ whole genome shotgun (WGS) entry which is preliminary data.</text>
</comment>
<keyword evidence="2" id="KW-1133">Transmembrane helix</keyword>
<protein>
    <submittedName>
        <fullName evidence="3">Uncharacterized protein</fullName>
    </submittedName>
</protein>
<evidence type="ECO:0000313" key="4">
    <source>
        <dbReference type="Proteomes" id="UP000631421"/>
    </source>
</evidence>
<dbReference type="AlphaFoldDB" id="A0A926Z5S8"/>
<evidence type="ECO:0000256" key="2">
    <source>
        <dbReference type="SAM" id="Phobius"/>
    </source>
</evidence>
<dbReference type="InterPro" id="IPR037873">
    <property type="entry name" value="BamE-like"/>
</dbReference>
<dbReference type="EMBL" id="JACJPY010000029">
    <property type="protein sequence ID" value="MBD2150591.1"/>
    <property type="molecule type" value="Genomic_DNA"/>
</dbReference>
<evidence type="ECO:0000313" key="3">
    <source>
        <dbReference type="EMBL" id="MBD2150591.1"/>
    </source>
</evidence>
<keyword evidence="4" id="KW-1185">Reference proteome</keyword>
<name>A0A926Z5S8_9CYAN</name>
<dbReference type="Gene3D" id="3.30.1450.10">
    <property type="match status" value="1"/>
</dbReference>
<sequence length="339" mass="36707">MTLIAELDHQLNPQAIAEILRQELQSLNLEDVTVAAAIVDSNLDLQIRSNSAIDKEKLLTLIHGRLQGLSIESLAKFRIHCWRNSEMAESRWLWSEQFMLKTLEVVPQDIAADVNGARSPEPQLSKNSVLQSAISQIASTNPKMQQQLLALQQENVSNSDRLDRSPIAEQSIDTKPSPNFQGDARNVNFSSDTAQSYWYLVLVGLSIVLIGLGIGAVVRTLTTKTTVATQGLPASVVTLPSAIAEPSTPLEAPVSASPMPLAESSPVSPIVTLSKFNLVENGMTIEQVEQIFGVTGKVIAETSSDESVGRVYSWRNPEGSNAIIEFKNGQVVAKAQAGL</sequence>
<feature type="transmembrane region" description="Helical" evidence="2">
    <location>
        <begin position="197"/>
        <end position="218"/>
    </location>
</feature>
<keyword evidence="2" id="KW-0472">Membrane</keyword>
<reference evidence="3" key="1">
    <citation type="journal article" date="2015" name="ISME J.">
        <title>Draft Genome Sequence of Streptomyces incarnatus NRRL8089, which Produces the Nucleoside Antibiotic Sinefungin.</title>
        <authorList>
            <person name="Oshima K."/>
            <person name="Hattori M."/>
            <person name="Shimizu H."/>
            <person name="Fukuda K."/>
            <person name="Nemoto M."/>
            <person name="Inagaki K."/>
            <person name="Tamura T."/>
        </authorList>
    </citation>
    <scope>NUCLEOTIDE SEQUENCE</scope>
    <source>
        <strain evidence="3">FACHB-1277</strain>
    </source>
</reference>
<accession>A0A926Z5S8</accession>
<dbReference type="RefSeq" id="WP_190350954.1">
    <property type="nucleotide sequence ID" value="NZ_JACJPY010000029.1"/>
</dbReference>
<organism evidence="3 4">
    <name type="scientific">Pseudanabaena cinerea FACHB-1277</name>
    <dbReference type="NCBI Taxonomy" id="2949581"/>
    <lineage>
        <taxon>Bacteria</taxon>
        <taxon>Bacillati</taxon>
        <taxon>Cyanobacteriota</taxon>
        <taxon>Cyanophyceae</taxon>
        <taxon>Pseudanabaenales</taxon>
        <taxon>Pseudanabaenaceae</taxon>
        <taxon>Pseudanabaena</taxon>
        <taxon>Pseudanabaena cinerea</taxon>
    </lineage>
</organism>
<dbReference type="Proteomes" id="UP000631421">
    <property type="component" value="Unassembled WGS sequence"/>
</dbReference>
<gene>
    <name evidence="3" type="ORF">H6F44_10725</name>
</gene>
<keyword evidence="1" id="KW-0732">Signal</keyword>
<keyword evidence="2" id="KW-0812">Transmembrane</keyword>
<evidence type="ECO:0000256" key="1">
    <source>
        <dbReference type="ARBA" id="ARBA00022729"/>
    </source>
</evidence>